<organism evidence="3 4">
    <name type="scientific">Leucosporidium creatinivorum</name>
    <dbReference type="NCBI Taxonomy" id="106004"/>
    <lineage>
        <taxon>Eukaryota</taxon>
        <taxon>Fungi</taxon>
        <taxon>Dikarya</taxon>
        <taxon>Basidiomycota</taxon>
        <taxon>Pucciniomycotina</taxon>
        <taxon>Microbotryomycetes</taxon>
        <taxon>Leucosporidiales</taxon>
        <taxon>Leucosporidium</taxon>
    </lineage>
</organism>
<feature type="region of interest" description="Disordered" evidence="1">
    <location>
        <begin position="111"/>
        <end position="148"/>
    </location>
</feature>
<keyword evidence="4" id="KW-1185">Reference proteome</keyword>
<dbReference type="InParanoid" id="A0A1Y2EGV2"/>
<accession>A0A1Y2EGV2</accession>
<proteinExistence type="predicted"/>
<keyword evidence="2" id="KW-0812">Transmembrane</keyword>
<dbReference type="AlphaFoldDB" id="A0A1Y2EGV2"/>
<evidence type="ECO:0008006" key="5">
    <source>
        <dbReference type="Google" id="ProtNLM"/>
    </source>
</evidence>
<feature type="compositionally biased region" description="Polar residues" evidence="1">
    <location>
        <begin position="139"/>
        <end position="148"/>
    </location>
</feature>
<keyword evidence="2" id="KW-0472">Membrane</keyword>
<evidence type="ECO:0000313" key="3">
    <source>
        <dbReference type="EMBL" id="ORY70808.1"/>
    </source>
</evidence>
<keyword evidence="2" id="KW-1133">Transmembrane helix</keyword>
<dbReference type="EMBL" id="MCGR01000054">
    <property type="protein sequence ID" value="ORY70808.1"/>
    <property type="molecule type" value="Genomic_DNA"/>
</dbReference>
<sequence length="148" mass="16085">MALLATFCFSSFCATAILLGLLVVPLIAGSFLLNAIIWGIVWIMALVEASGLVVALSHNNCSRVQCNALGTRCVRVRCGLFHSQEGVAWVVCWLSFFLLIVVIWSWATRKEDEEVPSPIEPPPAVSREEAAMVEPEQPQMPQTGAATV</sequence>
<evidence type="ECO:0000256" key="2">
    <source>
        <dbReference type="SAM" id="Phobius"/>
    </source>
</evidence>
<protein>
    <recommendedName>
        <fullName evidence="5">MARVEL domain-containing protein</fullName>
    </recommendedName>
</protein>
<feature type="transmembrane region" description="Helical" evidence="2">
    <location>
        <begin position="35"/>
        <end position="56"/>
    </location>
</feature>
<reference evidence="3 4" key="1">
    <citation type="submission" date="2016-07" db="EMBL/GenBank/DDBJ databases">
        <title>Pervasive Adenine N6-methylation of Active Genes in Fungi.</title>
        <authorList>
            <consortium name="DOE Joint Genome Institute"/>
            <person name="Mondo S.J."/>
            <person name="Dannebaum R.O."/>
            <person name="Kuo R.C."/>
            <person name="Labutti K."/>
            <person name="Haridas S."/>
            <person name="Kuo A."/>
            <person name="Salamov A."/>
            <person name="Ahrendt S.R."/>
            <person name="Lipzen A."/>
            <person name="Sullivan W."/>
            <person name="Andreopoulos W.B."/>
            <person name="Clum A."/>
            <person name="Lindquist E."/>
            <person name="Daum C."/>
            <person name="Ramamoorthy G.K."/>
            <person name="Gryganskyi A."/>
            <person name="Culley D."/>
            <person name="Magnuson J.K."/>
            <person name="James T.Y."/>
            <person name="O'Malley M.A."/>
            <person name="Stajich J.E."/>
            <person name="Spatafora J.W."/>
            <person name="Visel A."/>
            <person name="Grigoriev I.V."/>
        </authorList>
    </citation>
    <scope>NUCLEOTIDE SEQUENCE [LARGE SCALE GENOMIC DNA]</scope>
    <source>
        <strain evidence="3 4">62-1032</strain>
    </source>
</reference>
<dbReference type="Proteomes" id="UP000193467">
    <property type="component" value="Unassembled WGS sequence"/>
</dbReference>
<feature type="transmembrane region" description="Helical" evidence="2">
    <location>
        <begin position="87"/>
        <end position="107"/>
    </location>
</feature>
<evidence type="ECO:0000313" key="4">
    <source>
        <dbReference type="Proteomes" id="UP000193467"/>
    </source>
</evidence>
<evidence type="ECO:0000256" key="1">
    <source>
        <dbReference type="SAM" id="MobiDB-lite"/>
    </source>
</evidence>
<gene>
    <name evidence="3" type="ORF">BCR35DRAFT_334175</name>
</gene>
<name>A0A1Y2EGV2_9BASI</name>
<comment type="caution">
    <text evidence="3">The sequence shown here is derived from an EMBL/GenBank/DDBJ whole genome shotgun (WGS) entry which is preliminary data.</text>
</comment>